<comment type="caution">
    <text evidence="2">The sequence shown here is derived from an EMBL/GenBank/DDBJ whole genome shotgun (WGS) entry which is preliminary data.</text>
</comment>
<keyword evidence="1" id="KW-0175">Coiled coil</keyword>
<dbReference type="Gene3D" id="1.10.530.10">
    <property type="match status" value="1"/>
</dbReference>
<dbReference type="Proteomes" id="UP000178472">
    <property type="component" value="Unassembled WGS sequence"/>
</dbReference>
<name>A0A1G2DSC9_9BACT</name>
<dbReference type="InterPro" id="IPR023346">
    <property type="entry name" value="Lysozyme-like_dom_sf"/>
</dbReference>
<feature type="coiled-coil region" evidence="1">
    <location>
        <begin position="39"/>
        <end position="73"/>
    </location>
</feature>
<proteinExistence type="predicted"/>
<protein>
    <recommendedName>
        <fullName evidence="4">Transglycosylase SLT domain-containing protein</fullName>
    </recommendedName>
</protein>
<dbReference type="EMBL" id="MHLT01000050">
    <property type="protein sequence ID" value="OGZ15800.1"/>
    <property type="molecule type" value="Genomic_DNA"/>
</dbReference>
<dbReference type="SUPFAM" id="SSF53955">
    <property type="entry name" value="Lysozyme-like"/>
    <property type="match status" value="1"/>
</dbReference>
<evidence type="ECO:0000256" key="1">
    <source>
        <dbReference type="SAM" id="Coils"/>
    </source>
</evidence>
<sequence>MSIGVLDLFEHMFSVSKTAFFILAVFLIFPTPLLAQAVSGDVAARRAELESELGQLEKEIDVQRKILENKQRESISLERDIAIFDAKIQAATLSIQARNLSIKKLTTEISQKENTLSALSSKISREKDSLAQVLRKTNRLDSFSLAEVVLSNENLSGFFRDFESFALIKNGLQSSFDELESARQETKKEQTVLEGRQLEQEELRYIQELQKRSIEADKKQKRDILAASKGVEAQYQKIVQEKEHDAAAIRAELFTLQGSSAIPFEKALELANRVAADTGVRAALILGVIAEESNLGANVGTGNWRTDMHPDRDAPIFLEITKRLGLNPDTMPVSKKPWYGWGGAMGPGQFIPSTWVLYEDRIATVVGHSPPNPWEPYDAFTATGLLMKDNGAAKGGYNAERLAALRYFAGWKNATKPAYAFYGDEVMALAEKYQRQIDILQRN</sequence>
<dbReference type="Gene3D" id="6.10.250.3150">
    <property type="match status" value="1"/>
</dbReference>
<evidence type="ECO:0000313" key="2">
    <source>
        <dbReference type="EMBL" id="OGZ15800.1"/>
    </source>
</evidence>
<evidence type="ECO:0008006" key="4">
    <source>
        <dbReference type="Google" id="ProtNLM"/>
    </source>
</evidence>
<organism evidence="2 3">
    <name type="scientific">Candidatus Lloydbacteria bacterium RIFCSPLOWO2_12_FULL_51_9</name>
    <dbReference type="NCBI Taxonomy" id="1798669"/>
    <lineage>
        <taxon>Bacteria</taxon>
        <taxon>Candidatus Lloydiibacteriota</taxon>
    </lineage>
</organism>
<accession>A0A1G2DSC9</accession>
<reference evidence="2 3" key="1">
    <citation type="journal article" date="2016" name="Nat. Commun.">
        <title>Thousands of microbial genomes shed light on interconnected biogeochemical processes in an aquifer system.</title>
        <authorList>
            <person name="Anantharaman K."/>
            <person name="Brown C.T."/>
            <person name="Hug L.A."/>
            <person name="Sharon I."/>
            <person name="Castelle C.J."/>
            <person name="Probst A.J."/>
            <person name="Thomas B.C."/>
            <person name="Singh A."/>
            <person name="Wilkins M.J."/>
            <person name="Karaoz U."/>
            <person name="Brodie E.L."/>
            <person name="Williams K.H."/>
            <person name="Hubbard S.S."/>
            <person name="Banfield J.F."/>
        </authorList>
    </citation>
    <scope>NUCLEOTIDE SEQUENCE [LARGE SCALE GENOMIC DNA]</scope>
</reference>
<dbReference type="AlphaFoldDB" id="A0A1G2DSC9"/>
<gene>
    <name evidence="2" type="ORF">A3G11_01590</name>
</gene>
<evidence type="ECO:0000313" key="3">
    <source>
        <dbReference type="Proteomes" id="UP000178472"/>
    </source>
</evidence>